<gene>
    <name evidence="1" type="ORF">SAMN05661044_04301</name>
</gene>
<name>A0A1H7VQU2_OLID1</name>
<reference evidence="2" key="1">
    <citation type="submission" date="2016-10" db="EMBL/GenBank/DDBJ databases">
        <authorList>
            <person name="Varghese N."/>
            <person name="Submissions S."/>
        </authorList>
    </citation>
    <scope>NUCLEOTIDE SEQUENCE [LARGE SCALE GENOMIC DNA]</scope>
    <source>
        <strain evidence="2">DSM 18733</strain>
    </source>
</reference>
<sequence length="433" mass="48038">MVRVLLIVIFSFLYVNTYAQKKTKKAAKPQVLVYGHDAGAFSAAIQSAQSGVETLLIIDSTHIGGTLISGKNKQISTNHHLDIGTWAFFLRGIANVKTISDSASRAAKNNISPRIAQNVFEGTLDTVQRLSFRKNLKISALEKSGKNWQVTLSSKEKIKVKAIVDASLNASLSALITKNEEPAPKAQLKTIQYNDPLYRTGIAVGAIEDKIFNIPLKSILPDSNRANYFVVNTLNDTHLLNGNDVPITMLLAQACGAAAAYCAFFDVSSDKINARTLQGELLAYKSFIMPFQDVSLDDPHATQIQHVGATGILQGVYKKEGNSKKFLFLPDSLVSSKQIEPVIKQLFTRSQIWFKDKNISTLKSSDVLSLIKYVANRGDELDAEVEKGWKKRFRFKGEFKQSNLLTRRQLAVLLDTYLQPFNVRITSDGNFQY</sequence>
<dbReference type="RefSeq" id="WP_093328729.1">
    <property type="nucleotide sequence ID" value="NZ_FOAF01000007.1"/>
</dbReference>
<dbReference type="OrthoDB" id="615715at2"/>
<dbReference type="AlphaFoldDB" id="A0A1H7VQU2"/>
<proteinExistence type="predicted"/>
<accession>A0A1H7VQU2</accession>
<dbReference type="Proteomes" id="UP000199421">
    <property type="component" value="Unassembled WGS sequence"/>
</dbReference>
<dbReference type="Pfam" id="PF12831">
    <property type="entry name" value="FAD_oxidored"/>
    <property type="match status" value="1"/>
</dbReference>
<dbReference type="EMBL" id="FOAF01000007">
    <property type="protein sequence ID" value="SEM11616.1"/>
    <property type="molecule type" value="Genomic_DNA"/>
</dbReference>
<evidence type="ECO:0000313" key="1">
    <source>
        <dbReference type="EMBL" id="SEM11616.1"/>
    </source>
</evidence>
<keyword evidence="2" id="KW-1185">Reference proteome</keyword>
<organism evidence="1 2">
    <name type="scientific">Olivibacter domesticus</name>
    <name type="common">Pseudosphingobacterium domesticum</name>
    <dbReference type="NCBI Taxonomy" id="407022"/>
    <lineage>
        <taxon>Bacteria</taxon>
        <taxon>Pseudomonadati</taxon>
        <taxon>Bacteroidota</taxon>
        <taxon>Sphingobacteriia</taxon>
        <taxon>Sphingobacteriales</taxon>
        <taxon>Sphingobacteriaceae</taxon>
        <taxon>Olivibacter</taxon>
    </lineage>
</organism>
<dbReference type="STRING" id="407022.SAMN05661044_04301"/>
<protein>
    <submittedName>
        <fullName evidence="1">FAD dependent oxidoreductase</fullName>
    </submittedName>
</protein>
<evidence type="ECO:0000313" key="2">
    <source>
        <dbReference type="Proteomes" id="UP000199421"/>
    </source>
</evidence>